<proteinExistence type="predicted"/>
<evidence type="ECO:0008006" key="3">
    <source>
        <dbReference type="Google" id="ProtNLM"/>
    </source>
</evidence>
<dbReference type="RefSeq" id="WP_087629617.1">
    <property type="nucleotide sequence ID" value="NZ_FCNZ02000004.1"/>
</dbReference>
<evidence type="ECO:0000313" key="1">
    <source>
        <dbReference type="EMBL" id="SAL25619.1"/>
    </source>
</evidence>
<dbReference type="Pfam" id="PF10934">
    <property type="entry name" value="Sheath_initiator"/>
    <property type="match status" value="1"/>
</dbReference>
<dbReference type="EMBL" id="FCNZ02000004">
    <property type="protein sequence ID" value="SAL25619.1"/>
    <property type="molecule type" value="Genomic_DNA"/>
</dbReference>
<evidence type="ECO:0000313" key="2">
    <source>
        <dbReference type="Proteomes" id="UP000054717"/>
    </source>
</evidence>
<name>A0A158G1W1_9BURK</name>
<organism evidence="1 2">
    <name type="scientific">Caballeronia telluris</name>
    <dbReference type="NCBI Taxonomy" id="326475"/>
    <lineage>
        <taxon>Bacteria</taxon>
        <taxon>Pseudomonadati</taxon>
        <taxon>Pseudomonadota</taxon>
        <taxon>Betaproteobacteria</taxon>
        <taxon>Burkholderiales</taxon>
        <taxon>Burkholderiaceae</taxon>
        <taxon>Caballeronia</taxon>
    </lineage>
</organism>
<protein>
    <recommendedName>
        <fullName evidence="3">Bacteriophage protein</fullName>
    </recommendedName>
</protein>
<dbReference type="Proteomes" id="UP000054717">
    <property type="component" value="Unassembled WGS sequence"/>
</dbReference>
<reference evidence="1" key="1">
    <citation type="submission" date="2016-01" db="EMBL/GenBank/DDBJ databases">
        <authorList>
            <person name="Peeters Charlotte."/>
        </authorList>
    </citation>
    <scope>NUCLEOTIDE SEQUENCE</scope>
    <source>
        <strain evidence="1">LMG 22936</strain>
    </source>
</reference>
<dbReference type="AlphaFoldDB" id="A0A158G1W1"/>
<gene>
    <name evidence="1" type="ORF">AWB66_01471</name>
</gene>
<sequence length="117" mass="12622">MRYRTLDENGDYSFGQGSTNFLVDSPDAVAQLVLTRLKLSTGEWFLDMTEGTPYATEILGSGTASTRDLAVQERILETQGVTGITDYASVVDPSTRAFTVAVTIDTIYGQTTITAAL</sequence>
<accession>A0A158G1W1</accession>
<keyword evidence="2" id="KW-1185">Reference proteome</keyword>
<comment type="caution">
    <text evidence="1">The sequence shown here is derived from an EMBL/GenBank/DDBJ whole genome shotgun (WGS) entry which is preliminary data.</text>
</comment>
<dbReference type="STRING" id="326475.AWB66_01471"/>
<dbReference type="InterPro" id="IPR020288">
    <property type="entry name" value="Sheath_initiator"/>
</dbReference>